<evidence type="ECO:0000256" key="7">
    <source>
        <dbReference type="ARBA" id="ARBA00023326"/>
    </source>
</evidence>
<proteinExistence type="inferred from homology"/>
<evidence type="ECO:0000256" key="5">
    <source>
        <dbReference type="ARBA" id="ARBA00023277"/>
    </source>
</evidence>
<protein>
    <recommendedName>
        <fullName evidence="9">Beta-mannosidase B</fullName>
        <ecNumber evidence="3">3.2.1.25</ecNumber>
    </recommendedName>
    <alternativeName>
        <fullName evidence="10">Mannanase B</fullName>
    </alternativeName>
</protein>
<dbReference type="Proteomes" id="UP001303473">
    <property type="component" value="Unassembled WGS sequence"/>
</dbReference>
<comment type="pathway">
    <text evidence="2">Glycan metabolism; N-glycan degradation.</text>
</comment>
<evidence type="ECO:0000256" key="3">
    <source>
        <dbReference type="ARBA" id="ARBA00012754"/>
    </source>
</evidence>
<evidence type="ECO:0000259" key="12">
    <source>
        <dbReference type="Pfam" id="PF17786"/>
    </source>
</evidence>
<dbReference type="SUPFAM" id="SSF51445">
    <property type="entry name" value="(Trans)glycosidases"/>
    <property type="match status" value="1"/>
</dbReference>
<gene>
    <name evidence="14" type="ORF">QBC46DRAFT_437301</name>
</gene>
<dbReference type="InterPro" id="IPR006102">
    <property type="entry name" value="Ig-like_GH2"/>
</dbReference>
<dbReference type="InterPro" id="IPR050887">
    <property type="entry name" value="Beta-mannosidase_GH2"/>
</dbReference>
<dbReference type="InterPro" id="IPR013783">
    <property type="entry name" value="Ig-like_fold"/>
</dbReference>
<dbReference type="Gene3D" id="2.60.40.10">
    <property type="entry name" value="Immunoglobulins"/>
    <property type="match status" value="1"/>
</dbReference>
<comment type="catalytic activity">
    <reaction evidence="1">
        <text>Hydrolysis of terminal, non-reducing beta-D-mannose residues in beta-D-mannosides.</text>
        <dbReference type="EC" id="3.2.1.25"/>
    </reaction>
</comment>
<evidence type="ECO:0000256" key="4">
    <source>
        <dbReference type="ARBA" id="ARBA00022801"/>
    </source>
</evidence>
<dbReference type="SUPFAM" id="SSF49785">
    <property type="entry name" value="Galactose-binding domain-like"/>
    <property type="match status" value="1"/>
</dbReference>
<dbReference type="Gene3D" id="3.20.20.80">
    <property type="entry name" value="Glycosidases"/>
    <property type="match status" value="1"/>
</dbReference>
<evidence type="ECO:0000256" key="9">
    <source>
        <dbReference type="ARBA" id="ARBA00041069"/>
    </source>
</evidence>
<dbReference type="InterPro" id="IPR036156">
    <property type="entry name" value="Beta-gal/glucu_dom_sf"/>
</dbReference>
<evidence type="ECO:0000256" key="8">
    <source>
        <dbReference type="ARBA" id="ARBA00038429"/>
    </source>
</evidence>
<keyword evidence="15" id="KW-1185">Reference proteome</keyword>
<evidence type="ECO:0000313" key="14">
    <source>
        <dbReference type="EMBL" id="KAK3939517.1"/>
    </source>
</evidence>
<feature type="domain" description="Mannosidase Ig/CBM-like" evidence="12">
    <location>
        <begin position="696"/>
        <end position="781"/>
    </location>
</feature>
<dbReference type="SUPFAM" id="SSF49303">
    <property type="entry name" value="beta-Galactosidase/glucuronidase domain"/>
    <property type="match status" value="1"/>
</dbReference>
<accession>A0AAN6N5E8</accession>
<sequence length="863" mass="97241">MSVSSSVTLSGWRWRQHGKDDDQPWHQCAHNRPTTEIFTDLLDAQIIPDPFLDQNERHVQWVGETDWEYACDFQYEPDRSHARQDLVFDGLDTVATVYLNGRGDEILQSSNMFHRHRVEVTGKLRHGLNTLRIVFRSALHYGRELEAKHGRYRAFNGENSRVHVRKAQYHYGWDWGPLLVTCGPCGEIRLESYASRVHDVFVDAQVAEDLQAASVRVSFDAILNQDVSVDIAIVAPSGGEVVRTSTALGAEESRGSAALVIPKPALWYPVGHGPQVFYLVEVVVTGRRDQVPLHSVRKPVGVRRLRLVQQPLVDEPGTSFFFEINNEPVYISGSNWIPDHSFLTALTARDYASAVGMCVEGNQNMLRVWGGGVYEHDAFYEECDRRGVLVWQDFMFACGQYPCYPEFAASVQREAADQVKRLRQYCCIVLYAGNNEDYAVAEMLKLTWDRADQSGDWTKTNFPARTLYETHLPAVVSEHSPGIPYHPSSPWGGEGTEDRTVGDIHQWNVWHGSQEKYQLWDKLVGRFVSEFGMLALPAAKSVRRFVTDPAQRYPQSAVMDLHNKADGAERRLALYVMENVRVDSMDLDSWIYATQLVQAECLGFAVRSCRRQWKGPGRQYCGGHLVWQLNDCWPCSSWAVVDFYGEQKLAYYAMKRDAAPLALGIMRSTPELKALKSPPPQVLGPPHDLAPKHHIFDVWAVNGTVQDVHAQIDVRLYDIATGALREERRLGSQALLANRTTELLQDVSVDEKTAVQAIMRDIRDGGRVIARASDWPQPLKYVALAAPSPDLLALSVLDGKLEIRATAPVKGVQVYLSQQPDDDRDVSWEDNGVDVFPDDVYTIHALGLVKGDKVEVRHYGSTS</sequence>
<dbReference type="Pfam" id="PF17786">
    <property type="entry name" value="Mannosidase_ig"/>
    <property type="match status" value="1"/>
</dbReference>
<feature type="domain" description="Glycoside hydrolase family 2 immunoglobulin-like beta-sandwich" evidence="11">
    <location>
        <begin position="196"/>
        <end position="303"/>
    </location>
</feature>
<dbReference type="InterPro" id="IPR054593">
    <property type="entry name" value="Beta-mannosidase-like_N2"/>
</dbReference>
<dbReference type="EC" id="3.2.1.25" evidence="3"/>
<dbReference type="GO" id="GO:0004567">
    <property type="term" value="F:beta-mannosidase activity"/>
    <property type="evidence" value="ECO:0007669"/>
    <property type="project" value="UniProtKB-EC"/>
</dbReference>
<dbReference type="Gene3D" id="2.60.120.260">
    <property type="entry name" value="Galactose-binding domain-like"/>
    <property type="match status" value="1"/>
</dbReference>
<reference evidence="15" key="1">
    <citation type="journal article" date="2023" name="Mol. Phylogenet. Evol.">
        <title>Genome-scale phylogeny and comparative genomics of the fungal order Sordariales.</title>
        <authorList>
            <person name="Hensen N."/>
            <person name="Bonometti L."/>
            <person name="Westerberg I."/>
            <person name="Brannstrom I.O."/>
            <person name="Guillou S."/>
            <person name="Cros-Aarteil S."/>
            <person name="Calhoun S."/>
            <person name="Haridas S."/>
            <person name="Kuo A."/>
            <person name="Mondo S."/>
            <person name="Pangilinan J."/>
            <person name="Riley R."/>
            <person name="LaButti K."/>
            <person name="Andreopoulos B."/>
            <person name="Lipzen A."/>
            <person name="Chen C."/>
            <person name="Yan M."/>
            <person name="Daum C."/>
            <person name="Ng V."/>
            <person name="Clum A."/>
            <person name="Steindorff A."/>
            <person name="Ohm R.A."/>
            <person name="Martin F."/>
            <person name="Silar P."/>
            <person name="Natvig D.O."/>
            <person name="Lalanne C."/>
            <person name="Gautier V."/>
            <person name="Ament-Velasquez S.L."/>
            <person name="Kruys A."/>
            <person name="Hutchinson M.I."/>
            <person name="Powell A.J."/>
            <person name="Barry K."/>
            <person name="Miller A.N."/>
            <person name="Grigoriev I.V."/>
            <person name="Debuchy R."/>
            <person name="Gladieux P."/>
            <person name="Hiltunen Thoren M."/>
            <person name="Johannesson H."/>
        </authorList>
    </citation>
    <scope>NUCLEOTIDE SEQUENCE [LARGE SCALE GENOMIC DNA]</scope>
    <source>
        <strain evidence="15">CBS 340.73</strain>
    </source>
</reference>
<keyword evidence="5" id="KW-0119">Carbohydrate metabolism</keyword>
<evidence type="ECO:0000259" key="13">
    <source>
        <dbReference type="Pfam" id="PF22666"/>
    </source>
</evidence>
<evidence type="ECO:0000256" key="6">
    <source>
        <dbReference type="ARBA" id="ARBA00023295"/>
    </source>
</evidence>
<keyword evidence="7" id="KW-0624">Polysaccharide degradation</keyword>
<keyword evidence="4" id="KW-0378">Hydrolase</keyword>
<dbReference type="PANTHER" id="PTHR43730:SF1">
    <property type="entry name" value="BETA-MANNOSIDASE"/>
    <property type="match status" value="1"/>
</dbReference>
<evidence type="ECO:0000259" key="11">
    <source>
        <dbReference type="Pfam" id="PF00703"/>
    </source>
</evidence>
<dbReference type="InterPro" id="IPR017853">
    <property type="entry name" value="GH"/>
</dbReference>
<dbReference type="AlphaFoldDB" id="A0AAN6N5E8"/>
<dbReference type="GO" id="GO:0000272">
    <property type="term" value="P:polysaccharide catabolic process"/>
    <property type="evidence" value="ECO:0007669"/>
    <property type="project" value="UniProtKB-KW"/>
</dbReference>
<feature type="domain" description="Beta-mannosidase-like galactose-binding" evidence="13">
    <location>
        <begin position="12"/>
        <end position="185"/>
    </location>
</feature>
<dbReference type="PANTHER" id="PTHR43730">
    <property type="entry name" value="BETA-MANNOSIDASE"/>
    <property type="match status" value="1"/>
</dbReference>
<dbReference type="EMBL" id="MU853810">
    <property type="protein sequence ID" value="KAK3939517.1"/>
    <property type="molecule type" value="Genomic_DNA"/>
</dbReference>
<dbReference type="InterPro" id="IPR041447">
    <property type="entry name" value="Mannosidase_ig"/>
</dbReference>
<keyword evidence="6" id="KW-0326">Glycosidase</keyword>
<dbReference type="Pfam" id="PF00703">
    <property type="entry name" value="Glyco_hydro_2"/>
    <property type="match status" value="1"/>
</dbReference>
<organism evidence="14 15">
    <name type="scientific">Diplogelasinospora grovesii</name>
    <dbReference type="NCBI Taxonomy" id="303347"/>
    <lineage>
        <taxon>Eukaryota</taxon>
        <taxon>Fungi</taxon>
        <taxon>Dikarya</taxon>
        <taxon>Ascomycota</taxon>
        <taxon>Pezizomycotina</taxon>
        <taxon>Sordariomycetes</taxon>
        <taxon>Sordariomycetidae</taxon>
        <taxon>Sordariales</taxon>
        <taxon>Diplogelasinosporaceae</taxon>
        <taxon>Diplogelasinospora</taxon>
    </lineage>
</organism>
<evidence type="ECO:0000313" key="15">
    <source>
        <dbReference type="Proteomes" id="UP001303473"/>
    </source>
</evidence>
<comment type="similarity">
    <text evidence="8">Belongs to the glycosyl hydrolase 2 family. Beta-mannosidase B subfamily.</text>
</comment>
<comment type="caution">
    <text evidence="14">The sequence shown here is derived from an EMBL/GenBank/DDBJ whole genome shotgun (WGS) entry which is preliminary data.</text>
</comment>
<dbReference type="InterPro" id="IPR008979">
    <property type="entry name" value="Galactose-bd-like_sf"/>
</dbReference>
<dbReference type="GO" id="GO:0006516">
    <property type="term" value="P:glycoprotein catabolic process"/>
    <property type="evidence" value="ECO:0007669"/>
    <property type="project" value="TreeGrafter"/>
</dbReference>
<name>A0AAN6N5E8_9PEZI</name>
<evidence type="ECO:0000256" key="1">
    <source>
        <dbReference type="ARBA" id="ARBA00000829"/>
    </source>
</evidence>
<dbReference type="Pfam" id="PF22666">
    <property type="entry name" value="Glyco_hydro_2_N2"/>
    <property type="match status" value="1"/>
</dbReference>
<dbReference type="FunFam" id="3.20.20.80:FF:000050">
    <property type="entry name" value="Beta-mannosidase B"/>
    <property type="match status" value="1"/>
</dbReference>
<evidence type="ECO:0000256" key="2">
    <source>
        <dbReference type="ARBA" id="ARBA00004740"/>
    </source>
</evidence>
<evidence type="ECO:0000256" key="10">
    <source>
        <dbReference type="ARBA" id="ARBA00041614"/>
    </source>
</evidence>